<name>A0AAV1JF34_9NEOP</name>
<dbReference type="GO" id="GO:0005615">
    <property type="term" value="C:extracellular space"/>
    <property type="evidence" value="ECO:0007669"/>
    <property type="project" value="TreeGrafter"/>
</dbReference>
<dbReference type="SUPFAM" id="SSF53187">
    <property type="entry name" value="Zn-dependent exopeptidases"/>
    <property type="match status" value="1"/>
</dbReference>
<proteinExistence type="inferred from homology"/>
<dbReference type="PROSITE" id="PS52035">
    <property type="entry name" value="PEPTIDASE_M14"/>
    <property type="match status" value="1"/>
</dbReference>
<dbReference type="Gene3D" id="3.40.630.10">
    <property type="entry name" value="Zn peptidases"/>
    <property type="match status" value="1"/>
</dbReference>
<evidence type="ECO:0000313" key="6">
    <source>
        <dbReference type="Proteomes" id="UP001497472"/>
    </source>
</evidence>
<feature type="domain" description="Peptidase M14" evidence="4">
    <location>
        <begin position="25"/>
        <end position="351"/>
    </location>
</feature>
<dbReference type="Proteomes" id="UP001497472">
    <property type="component" value="Unassembled WGS sequence"/>
</dbReference>
<dbReference type="SMART" id="SM00631">
    <property type="entry name" value="Zn_pept"/>
    <property type="match status" value="1"/>
</dbReference>
<dbReference type="GO" id="GO:0006508">
    <property type="term" value="P:proteolysis"/>
    <property type="evidence" value="ECO:0007669"/>
    <property type="project" value="InterPro"/>
</dbReference>
<gene>
    <name evidence="5" type="ORF">LNINA_LOCUS6689</name>
</gene>
<comment type="cofactor">
    <cofactor evidence="1">
        <name>Zn(2+)</name>
        <dbReference type="ChEBI" id="CHEBI:29105"/>
    </cofactor>
</comment>
<evidence type="ECO:0000256" key="1">
    <source>
        <dbReference type="ARBA" id="ARBA00001947"/>
    </source>
</evidence>
<evidence type="ECO:0000259" key="4">
    <source>
        <dbReference type="PROSITE" id="PS52035"/>
    </source>
</evidence>
<dbReference type="Pfam" id="PF00246">
    <property type="entry name" value="Peptidase_M14"/>
    <property type="match status" value="1"/>
</dbReference>
<comment type="similarity">
    <text evidence="2 3">Belongs to the peptidase M14 family.</text>
</comment>
<dbReference type="EMBL" id="CAVLEF010000009">
    <property type="protein sequence ID" value="CAK1547196.1"/>
    <property type="molecule type" value="Genomic_DNA"/>
</dbReference>
<comment type="caution">
    <text evidence="5">The sequence shown here is derived from an EMBL/GenBank/DDBJ whole genome shotgun (WGS) entry which is preliminary data.</text>
</comment>
<keyword evidence="6" id="KW-1185">Reference proteome</keyword>
<protein>
    <recommendedName>
        <fullName evidence="4">Peptidase M14 domain-containing protein</fullName>
    </recommendedName>
</protein>
<evidence type="ECO:0000256" key="2">
    <source>
        <dbReference type="ARBA" id="ARBA00005988"/>
    </source>
</evidence>
<reference evidence="5 6" key="1">
    <citation type="submission" date="2023-11" db="EMBL/GenBank/DDBJ databases">
        <authorList>
            <person name="Okamura Y."/>
        </authorList>
    </citation>
    <scope>NUCLEOTIDE SEQUENCE [LARGE SCALE GENOMIC DNA]</scope>
</reference>
<sequence length="372" mass="42235">MAIFYRSGAKVREVRSSGSIMKYIEYFNAKSIIDITNRMAINNPEMVHVSHLMPRTSQNNTIVALELRSDTHSRKPGILVVGALNGMAWGAPSSIIDLADKLLYDANYQTPFFNDYDWYLIPLVNPDALDFTRSLRNHRTINGIVWARNITARNNTKPSEWYKNVDSDMQCFGTNINRNFAYHWQDDVRKTPDNCSQHYPGVRPFSTPESRAIHQYMHKLGDSISLAIHVEASFVAKKHSPATTELIFAQEFILYPWQYTLRQPSNGRTLQAIGEYAARQARLPDGRLFEVHQNSNDGVVAGSLTDYISGVLGTDLVFLVKPYHPTYPNINDTAALELYVKKTIAAIFGLVRGWRSSTKQNTLSFFGKDVEF</sequence>
<dbReference type="AlphaFoldDB" id="A0AAV1JF34"/>
<comment type="caution">
    <text evidence="3">Lacks conserved residue(s) required for the propagation of feature annotation.</text>
</comment>
<accession>A0AAV1JF34</accession>
<organism evidence="5 6">
    <name type="scientific">Leptosia nina</name>
    <dbReference type="NCBI Taxonomy" id="320188"/>
    <lineage>
        <taxon>Eukaryota</taxon>
        <taxon>Metazoa</taxon>
        <taxon>Ecdysozoa</taxon>
        <taxon>Arthropoda</taxon>
        <taxon>Hexapoda</taxon>
        <taxon>Insecta</taxon>
        <taxon>Pterygota</taxon>
        <taxon>Neoptera</taxon>
        <taxon>Endopterygota</taxon>
        <taxon>Lepidoptera</taxon>
        <taxon>Glossata</taxon>
        <taxon>Ditrysia</taxon>
        <taxon>Papilionoidea</taxon>
        <taxon>Pieridae</taxon>
        <taxon>Pierinae</taxon>
        <taxon>Leptosia</taxon>
    </lineage>
</organism>
<dbReference type="InterPro" id="IPR000834">
    <property type="entry name" value="Peptidase_M14"/>
</dbReference>
<evidence type="ECO:0000313" key="5">
    <source>
        <dbReference type="EMBL" id="CAK1547196.1"/>
    </source>
</evidence>
<evidence type="ECO:0000256" key="3">
    <source>
        <dbReference type="PROSITE-ProRule" id="PRU01379"/>
    </source>
</evidence>
<dbReference type="PANTHER" id="PTHR11705:SF140">
    <property type="entry name" value="FI02848P-RELATED"/>
    <property type="match status" value="1"/>
</dbReference>
<dbReference type="PANTHER" id="PTHR11705">
    <property type="entry name" value="PROTEASE FAMILY M14 CARBOXYPEPTIDASE A,B"/>
    <property type="match status" value="1"/>
</dbReference>
<dbReference type="GO" id="GO:0004181">
    <property type="term" value="F:metallocarboxypeptidase activity"/>
    <property type="evidence" value="ECO:0007669"/>
    <property type="project" value="InterPro"/>
</dbReference>
<dbReference type="GO" id="GO:0008270">
    <property type="term" value="F:zinc ion binding"/>
    <property type="evidence" value="ECO:0007669"/>
    <property type="project" value="InterPro"/>
</dbReference>